<evidence type="ECO:0000313" key="9">
    <source>
        <dbReference type="EMBL" id="MFC4561646.1"/>
    </source>
</evidence>
<gene>
    <name evidence="6 9" type="primary">hemC</name>
    <name evidence="9" type="ORF">ACFO4E_07240</name>
</gene>
<evidence type="ECO:0000256" key="1">
    <source>
        <dbReference type="ARBA" id="ARBA00002869"/>
    </source>
</evidence>
<reference evidence="10" key="1">
    <citation type="journal article" date="2019" name="Int. J. Syst. Evol. Microbiol.">
        <title>The Global Catalogue of Microorganisms (GCM) 10K type strain sequencing project: providing services to taxonomists for standard genome sequencing and annotation.</title>
        <authorList>
            <consortium name="The Broad Institute Genomics Platform"/>
            <consortium name="The Broad Institute Genome Sequencing Center for Infectious Disease"/>
            <person name="Wu L."/>
            <person name="Ma J."/>
        </authorList>
    </citation>
    <scope>NUCLEOTIDE SEQUENCE [LARGE SCALE GENOMIC DNA]</scope>
    <source>
        <strain evidence="10">XZYJ18</strain>
    </source>
</reference>
<dbReference type="InterPro" id="IPR022418">
    <property type="entry name" value="Porphobilinogen_deaminase_C"/>
</dbReference>
<dbReference type="NCBIfam" id="TIGR00212">
    <property type="entry name" value="hemC"/>
    <property type="match status" value="1"/>
</dbReference>
<comment type="caution">
    <text evidence="9">The sequence shown here is derived from an EMBL/GenBank/DDBJ whole genome shotgun (WGS) entry which is preliminary data.</text>
</comment>
<evidence type="ECO:0000259" key="7">
    <source>
        <dbReference type="Pfam" id="PF01379"/>
    </source>
</evidence>
<evidence type="ECO:0000256" key="2">
    <source>
        <dbReference type="ARBA" id="ARBA00005638"/>
    </source>
</evidence>
<evidence type="ECO:0000256" key="4">
    <source>
        <dbReference type="ARBA" id="ARBA00023244"/>
    </source>
</evidence>
<dbReference type="InterPro" id="IPR036803">
    <property type="entry name" value="Porphobilinogen_deaminase_C_sf"/>
</dbReference>
<dbReference type="InterPro" id="IPR022417">
    <property type="entry name" value="Porphobilin_deaminase_N"/>
</dbReference>
<dbReference type="GO" id="GO:0004418">
    <property type="term" value="F:hydroxymethylbilane synthase activity"/>
    <property type="evidence" value="ECO:0007669"/>
    <property type="project" value="UniProtKB-EC"/>
</dbReference>
<comment type="function">
    <text evidence="1 6">Tetrapolymerization of the monopyrrole PBG into the hydroxymethylbilane pre-uroporphyrinogen in several discrete steps.</text>
</comment>
<dbReference type="PANTHER" id="PTHR11557:SF0">
    <property type="entry name" value="PORPHOBILINOGEN DEAMINASE"/>
    <property type="match status" value="1"/>
</dbReference>
<comment type="subunit">
    <text evidence="6">Monomer.</text>
</comment>
<comment type="catalytic activity">
    <reaction evidence="5 6">
        <text>4 porphobilinogen + H2O = hydroxymethylbilane + 4 NH4(+)</text>
        <dbReference type="Rhea" id="RHEA:13185"/>
        <dbReference type="ChEBI" id="CHEBI:15377"/>
        <dbReference type="ChEBI" id="CHEBI:28938"/>
        <dbReference type="ChEBI" id="CHEBI:57845"/>
        <dbReference type="ChEBI" id="CHEBI:58126"/>
        <dbReference type="EC" id="2.5.1.61"/>
    </reaction>
</comment>
<dbReference type="Pfam" id="PF03900">
    <property type="entry name" value="Porphobil_deamC"/>
    <property type="match status" value="1"/>
</dbReference>
<dbReference type="HAMAP" id="MF_00260">
    <property type="entry name" value="Porphobil_deam"/>
    <property type="match status" value="1"/>
</dbReference>
<evidence type="ECO:0000259" key="8">
    <source>
        <dbReference type="Pfam" id="PF03900"/>
    </source>
</evidence>
<dbReference type="PANTHER" id="PTHR11557">
    <property type="entry name" value="PORPHOBILINOGEN DEAMINASE"/>
    <property type="match status" value="1"/>
</dbReference>
<feature type="domain" description="Porphobilinogen deaminase N-terminal" evidence="7">
    <location>
        <begin position="7"/>
        <end position="218"/>
    </location>
</feature>
<dbReference type="PROSITE" id="PS00533">
    <property type="entry name" value="PORPHOBILINOGEN_DEAM"/>
    <property type="match status" value="1"/>
</dbReference>
<organism evidence="9 10">
    <name type="scientific">Nocardiopsis mangrovi</name>
    <dbReference type="NCBI Taxonomy" id="1179818"/>
    <lineage>
        <taxon>Bacteria</taxon>
        <taxon>Bacillati</taxon>
        <taxon>Actinomycetota</taxon>
        <taxon>Actinomycetes</taxon>
        <taxon>Streptosporangiales</taxon>
        <taxon>Nocardiopsidaceae</taxon>
        <taxon>Nocardiopsis</taxon>
    </lineage>
</organism>
<dbReference type="SUPFAM" id="SSF54782">
    <property type="entry name" value="Porphobilinogen deaminase (hydroxymethylbilane synthase), C-terminal domain"/>
    <property type="match status" value="1"/>
</dbReference>
<dbReference type="EMBL" id="JBHSFQ010000004">
    <property type="protein sequence ID" value="MFC4561646.1"/>
    <property type="molecule type" value="Genomic_DNA"/>
</dbReference>
<proteinExistence type="inferred from homology"/>
<keyword evidence="3 6" id="KW-0808">Transferase</keyword>
<dbReference type="Gene3D" id="3.40.190.10">
    <property type="entry name" value="Periplasmic binding protein-like II"/>
    <property type="match status" value="2"/>
</dbReference>
<keyword evidence="10" id="KW-1185">Reference proteome</keyword>
<comment type="miscellaneous">
    <text evidence="6">The porphobilinogen subunits are added to the dipyrromethane group.</text>
</comment>
<evidence type="ECO:0000256" key="6">
    <source>
        <dbReference type="HAMAP-Rule" id="MF_00260"/>
    </source>
</evidence>
<dbReference type="Gene3D" id="3.30.160.40">
    <property type="entry name" value="Porphobilinogen deaminase, C-terminal domain"/>
    <property type="match status" value="1"/>
</dbReference>
<accession>A0ABV9DS03</accession>
<dbReference type="Pfam" id="PF01379">
    <property type="entry name" value="Porphobil_deam"/>
    <property type="match status" value="1"/>
</dbReference>
<keyword evidence="4 6" id="KW-0627">Porphyrin biosynthesis</keyword>
<evidence type="ECO:0000256" key="5">
    <source>
        <dbReference type="ARBA" id="ARBA00048169"/>
    </source>
</evidence>
<feature type="domain" description="Porphobilinogen deaminase C-terminal" evidence="8">
    <location>
        <begin position="232"/>
        <end position="301"/>
    </location>
</feature>
<sequence>MPTARPLRIGTRSSPLALAQARGLRDLLAAADPARPAEIVPITTTGDTRKGSLAAFGGKGAFVKELDRALAAGDVDVCLHCMKDVPGDAPRPPGFLWAAYLRRDDPRDCLLLPEGAPRRGLPDLPPGTRVGTSAVRRRAQLRRRHPHLETREFRGNINSRIARLDAGEYDAAVLAYAGLRRAGLEQRATEVIAEDVLCPAVGSAVLGAECRRDDTAVAAALRGLDDPGTRTHVTAERAMLRALNGHCNSPIAGHATTGPDGRVSLVGMVFAADGAAWARARASADPGDAADLGASVADALLTQGARALIEGTAH</sequence>
<dbReference type="EC" id="2.5.1.61" evidence="6"/>
<comment type="cofactor">
    <cofactor evidence="6">
        <name>dipyrromethane</name>
        <dbReference type="ChEBI" id="CHEBI:60342"/>
    </cofactor>
    <text evidence="6">Binds 1 dipyrromethane group covalently.</text>
</comment>
<name>A0ABV9DS03_9ACTN</name>
<feature type="modified residue" description="S-(dipyrrolylmethanemethyl)cysteine" evidence="6">
    <location>
        <position position="247"/>
    </location>
</feature>
<evidence type="ECO:0000256" key="3">
    <source>
        <dbReference type="ARBA" id="ARBA00022679"/>
    </source>
</evidence>
<dbReference type="SUPFAM" id="SSF53850">
    <property type="entry name" value="Periplasmic binding protein-like II"/>
    <property type="match status" value="1"/>
</dbReference>
<comment type="similarity">
    <text evidence="2 6">Belongs to the HMBS family.</text>
</comment>
<dbReference type="InterPro" id="IPR000860">
    <property type="entry name" value="HemC"/>
</dbReference>
<dbReference type="PIRSF" id="PIRSF001438">
    <property type="entry name" value="4pyrrol_synth_OHMeBilane_synth"/>
    <property type="match status" value="1"/>
</dbReference>
<evidence type="ECO:0000313" key="10">
    <source>
        <dbReference type="Proteomes" id="UP001595923"/>
    </source>
</evidence>
<dbReference type="PRINTS" id="PR00151">
    <property type="entry name" value="PORPHBDMNASE"/>
</dbReference>
<dbReference type="RefSeq" id="WP_378572252.1">
    <property type="nucleotide sequence ID" value="NZ_JBHSFQ010000004.1"/>
</dbReference>
<dbReference type="Proteomes" id="UP001595923">
    <property type="component" value="Unassembled WGS sequence"/>
</dbReference>
<dbReference type="InterPro" id="IPR022419">
    <property type="entry name" value="Porphobilin_deaminase_cofac_BS"/>
</dbReference>
<protein>
    <recommendedName>
        <fullName evidence="6">Porphobilinogen deaminase</fullName>
        <shortName evidence="6">PBG</shortName>
        <ecNumber evidence="6">2.5.1.61</ecNumber>
    </recommendedName>
    <alternativeName>
        <fullName evidence="6">Hydroxymethylbilane synthase</fullName>
        <shortName evidence="6">HMBS</shortName>
    </alternativeName>
    <alternativeName>
        <fullName evidence="6">Pre-uroporphyrinogen synthase</fullName>
    </alternativeName>
</protein>